<organism evidence="3 4">
    <name type="scientific">Pedococcus bigeumensis</name>
    <dbReference type="NCBI Taxonomy" id="433644"/>
    <lineage>
        <taxon>Bacteria</taxon>
        <taxon>Bacillati</taxon>
        <taxon>Actinomycetota</taxon>
        <taxon>Actinomycetes</taxon>
        <taxon>Micrococcales</taxon>
        <taxon>Intrasporangiaceae</taxon>
        <taxon>Pedococcus</taxon>
    </lineage>
</organism>
<dbReference type="PROSITE" id="PS50921">
    <property type="entry name" value="ANTAR"/>
    <property type="match status" value="1"/>
</dbReference>
<evidence type="ECO:0000313" key="4">
    <source>
        <dbReference type="Proteomes" id="UP000317722"/>
    </source>
</evidence>
<feature type="region of interest" description="Disordered" evidence="1">
    <location>
        <begin position="75"/>
        <end position="123"/>
    </location>
</feature>
<dbReference type="Proteomes" id="UP000317722">
    <property type="component" value="Unassembled WGS sequence"/>
</dbReference>
<dbReference type="InterPro" id="IPR036388">
    <property type="entry name" value="WH-like_DNA-bd_sf"/>
</dbReference>
<evidence type="ECO:0000256" key="1">
    <source>
        <dbReference type="SAM" id="MobiDB-lite"/>
    </source>
</evidence>
<comment type="caution">
    <text evidence="3">The sequence shown here is derived from an EMBL/GenBank/DDBJ whole genome shotgun (WGS) entry which is preliminary data.</text>
</comment>
<dbReference type="OrthoDB" id="3688893at2"/>
<sequence>MAAQAAVALGQAQRENDMVMALQSSRTIGKAVGLVMERFDLDDHEAFVQLVKWSEKADVRLRDLATHMVKQSNDLRHVTTATQPSDREQSPGVTLVGRPDAVDDRGLDALRERGRHGTGRLRP</sequence>
<dbReference type="GO" id="GO:0003723">
    <property type="term" value="F:RNA binding"/>
    <property type="evidence" value="ECO:0007669"/>
    <property type="project" value="InterPro"/>
</dbReference>
<evidence type="ECO:0000313" key="3">
    <source>
        <dbReference type="EMBL" id="TPG17832.1"/>
    </source>
</evidence>
<gene>
    <name evidence="3" type="ORF">EAH86_05185</name>
</gene>
<dbReference type="Pfam" id="PF03861">
    <property type="entry name" value="ANTAR"/>
    <property type="match status" value="1"/>
</dbReference>
<proteinExistence type="predicted"/>
<reference evidence="3 4" key="1">
    <citation type="journal article" date="2019" name="Environ. Microbiol.">
        <title>Species interactions and distinct microbial communities in high Arctic permafrost affected cryosols are associated with the CH4 and CO2 gas fluxes.</title>
        <authorList>
            <person name="Altshuler I."/>
            <person name="Hamel J."/>
            <person name="Turney S."/>
            <person name="Magnuson E."/>
            <person name="Levesque R."/>
            <person name="Greer C."/>
            <person name="Whyte L.G."/>
        </authorList>
    </citation>
    <scope>NUCLEOTIDE SEQUENCE [LARGE SCALE GENOMIC DNA]</scope>
    <source>
        <strain evidence="3 4">S9.3A</strain>
    </source>
</reference>
<keyword evidence="4" id="KW-1185">Reference proteome</keyword>
<evidence type="ECO:0000259" key="2">
    <source>
        <dbReference type="PROSITE" id="PS50921"/>
    </source>
</evidence>
<feature type="domain" description="ANTAR" evidence="2">
    <location>
        <begin position="8"/>
        <end position="69"/>
    </location>
</feature>
<name>A0A502CYW4_9MICO</name>
<dbReference type="AlphaFoldDB" id="A0A502CYW4"/>
<accession>A0A502CYW4</accession>
<feature type="compositionally biased region" description="Basic residues" evidence="1">
    <location>
        <begin position="113"/>
        <end position="123"/>
    </location>
</feature>
<dbReference type="InterPro" id="IPR005561">
    <property type="entry name" value="ANTAR"/>
</dbReference>
<dbReference type="RefSeq" id="WP_140737595.1">
    <property type="nucleotide sequence ID" value="NZ_RCZM01000002.1"/>
</dbReference>
<dbReference type="Gene3D" id="1.10.10.10">
    <property type="entry name" value="Winged helix-like DNA-binding domain superfamily/Winged helix DNA-binding domain"/>
    <property type="match status" value="1"/>
</dbReference>
<dbReference type="EMBL" id="RCZM01000002">
    <property type="protein sequence ID" value="TPG17832.1"/>
    <property type="molecule type" value="Genomic_DNA"/>
</dbReference>
<feature type="compositionally biased region" description="Basic and acidic residues" evidence="1">
    <location>
        <begin position="100"/>
        <end position="112"/>
    </location>
</feature>
<protein>
    <submittedName>
        <fullName evidence="3">ANTAR domain-containing protein</fullName>
    </submittedName>
</protein>
<dbReference type="SMART" id="SM01012">
    <property type="entry name" value="ANTAR"/>
    <property type="match status" value="1"/>
</dbReference>